<comment type="caution">
    <text evidence="3">The sequence shown here is derived from an EMBL/GenBank/DDBJ whole genome shotgun (WGS) entry which is preliminary data.</text>
</comment>
<dbReference type="Gene3D" id="2.70.70.10">
    <property type="entry name" value="Glucose Permease (Domain IIA)"/>
    <property type="match status" value="1"/>
</dbReference>
<feature type="region of interest" description="Disordered" evidence="1">
    <location>
        <begin position="73"/>
        <end position="104"/>
    </location>
</feature>
<evidence type="ECO:0000313" key="3">
    <source>
        <dbReference type="EMBL" id="MFD0950057.1"/>
    </source>
</evidence>
<dbReference type="SUPFAM" id="SSF51261">
    <property type="entry name" value="Duplicated hybrid motif"/>
    <property type="match status" value="1"/>
</dbReference>
<evidence type="ECO:0000256" key="1">
    <source>
        <dbReference type="SAM" id="MobiDB-lite"/>
    </source>
</evidence>
<feature type="compositionally biased region" description="Low complexity" evidence="1">
    <location>
        <begin position="73"/>
        <end position="103"/>
    </location>
</feature>
<accession>A0ABW3HGP2</accession>
<keyword evidence="3" id="KW-0378">Hydrolase</keyword>
<dbReference type="GO" id="GO:0016787">
    <property type="term" value="F:hydrolase activity"/>
    <property type="evidence" value="ECO:0007669"/>
    <property type="project" value="UniProtKB-KW"/>
</dbReference>
<gene>
    <name evidence="3" type="ORF">ACFQ0F_06590</name>
</gene>
<dbReference type="CDD" id="cd12797">
    <property type="entry name" value="M23_peptidase"/>
    <property type="match status" value="1"/>
</dbReference>
<dbReference type="PANTHER" id="PTHR21666">
    <property type="entry name" value="PEPTIDASE-RELATED"/>
    <property type="match status" value="1"/>
</dbReference>
<name>A0ABW3HGP2_9GAMM</name>
<sequence>MMFFASHTARPTPANAEIERFSDVHDREDHPRDGKLHALRWACGVLIGLSVFVDFVPSAWAEESPAAAAASASKLTTATPASTVSNKTATSANAESDAANAAAPSTIEKNPVAKLPRVAAINGGLVVLDLSTLTTPASEGPLYYQGNPVWVGRLTTNGPRVAVIGAGLEATGVQALTGTPTGEALMSFTVTAGDYPEQRLTIKETKYVHPDPDQLARFSREAAEQKAAYRVFTTSVHADAQWPKFQWPITGRLSSPFGFKRFFNDEPRNPHMGIDIAAPKGAIARSPADGTVALVGDYFFNGRTAIIDHGQGVFSMLCHFDKVLVQAGQKLKAGDPVGKVGATGRATGPHLHWTVSLNDQRIDPRLLLAEDSPAK</sequence>
<keyword evidence="4" id="KW-1185">Reference proteome</keyword>
<evidence type="ECO:0000313" key="4">
    <source>
        <dbReference type="Proteomes" id="UP001597044"/>
    </source>
</evidence>
<dbReference type="Pfam" id="PF01551">
    <property type="entry name" value="Peptidase_M23"/>
    <property type="match status" value="1"/>
</dbReference>
<dbReference type="InterPro" id="IPR050570">
    <property type="entry name" value="Cell_wall_metabolism_enzyme"/>
</dbReference>
<dbReference type="EC" id="3.4.24.-" evidence="3"/>
<dbReference type="InterPro" id="IPR016047">
    <property type="entry name" value="M23ase_b-sheet_dom"/>
</dbReference>
<dbReference type="Gene3D" id="2.60.40.1590">
    <property type="entry name" value="Peptidoglycan hydrolase domains"/>
    <property type="match status" value="1"/>
</dbReference>
<reference evidence="4" key="1">
    <citation type="journal article" date="2019" name="Int. J. Syst. Evol. Microbiol.">
        <title>The Global Catalogue of Microorganisms (GCM) 10K type strain sequencing project: providing services to taxonomists for standard genome sequencing and annotation.</title>
        <authorList>
            <consortium name="The Broad Institute Genomics Platform"/>
            <consortium name="The Broad Institute Genome Sequencing Center for Infectious Disease"/>
            <person name="Wu L."/>
            <person name="Ma J."/>
        </authorList>
    </citation>
    <scope>NUCLEOTIDE SEQUENCE [LARGE SCALE GENOMIC DNA]</scope>
    <source>
        <strain evidence="4">CCUG 63419</strain>
    </source>
</reference>
<dbReference type="RefSeq" id="WP_340674896.1">
    <property type="nucleotide sequence ID" value="NZ_JBHTIT010000001.1"/>
</dbReference>
<protein>
    <submittedName>
        <fullName evidence="3">M23 family metallopeptidase</fullName>
        <ecNumber evidence="3">3.4.24.-</ecNumber>
    </submittedName>
</protein>
<dbReference type="PANTHER" id="PTHR21666:SF285">
    <property type="entry name" value="M23 FAMILY METALLOPEPTIDASE"/>
    <property type="match status" value="1"/>
</dbReference>
<dbReference type="Proteomes" id="UP001597044">
    <property type="component" value="Unassembled WGS sequence"/>
</dbReference>
<dbReference type="EMBL" id="JBHTIT010000001">
    <property type="protein sequence ID" value="MFD0950057.1"/>
    <property type="molecule type" value="Genomic_DNA"/>
</dbReference>
<feature type="domain" description="M23ase beta-sheet core" evidence="2">
    <location>
        <begin position="270"/>
        <end position="364"/>
    </location>
</feature>
<organism evidence="3 4">
    <name type="scientific">Paraperlucidibaca wandonensis</name>
    <dbReference type="NCBI Taxonomy" id="1268273"/>
    <lineage>
        <taxon>Bacteria</taxon>
        <taxon>Pseudomonadati</taxon>
        <taxon>Pseudomonadota</taxon>
        <taxon>Gammaproteobacteria</taxon>
        <taxon>Moraxellales</taxon>
        <taxon>Moraxellaceae</taxon>
        <taxon>Paraperlucidibaca</taxon>
    </lineage>
</organism>
<dbReference type="InterPro" id="IPR011055">
    <property type="entry name" value="Dup_hybrid_motif"/>
</dbReference>
<proteinExistence type="predicted"/>
<evidence type="ECO:0000259" key="2">
    <source>
        <dbReference type="Pfam" id="PF01551"/>
    </source>
</evidence>